<dbReference type="AlphaFoldDB" id="A0A0K0XW24"/>
<dbReference type="KEGG" id="wma:WM2015_1455"/>
<proteinExistence type="predicted"/>
<keyword evidence="2" id="KW-1185">Reference proteome</keyword>
<sequence>MIRASLVLLVTVLLAACGNREYRTIEMNVEAGPRLAVSCTASFDGVIDRRRAGRVTGPSMHAYDIENLIEYLDANIRSMLTESESGPSLDVELRYAYSQGKAMRGFYTVVLVATFSDLSPIVLRGRHDVTNWAGSSSEFQRGITNAATQALDALGRFLSEAEPCNEPLPRTETATTL</sequence>
<protein>
    <submittedName>
        <fullName evidence="1">Uncharacterized protein</fullName>
    </submittedName>
</protein>
<organism evidence="1 2">
    <name type="scientific">Wenzhouxiangella marina</name>
    <dbReference type="NCBI Taxonomy" id="1579979"/>
    <lineage>
        <taxon>Bacteria</taxon>
        <taxon>Pseudomonadati</taxon>
        <taxon>Pseudomonadota</taxon>
        <taxon>Gammaproteobacteria</taxon>
        <taxon>Chromatiales</taxon>
        <taxon>Wenzhouxiangellaceae</taxon>
        <taxon>Wenzhouxiangella</taxon>
    </lineage>
</organism>
<gene>
    <name evidence="1" type="ORF">WM2015_1455</name>
</gene>
<evidence type="ECO:0000313" key="2">
    <source>
        <dbReference type="Proteomes" id="UP000066624"/>
    </source>
</evidence>
<dbReference type="RefSeq" id="WP_049725437.1">
    <property type="nucleotide sequence ID" value="NZ_CP012154.1"/>
</dbReference>
<dbReference type="STRING" id="1579979.WM2015_1455"/>
<dbReference type="PROSITE" id="PS51257">
    <property type="entry name" value="PROKAR_LIPOPROTEIN"/>
    <property type="match status" value="1"/>
</dbReference>
<dbReference type="Proteomes" id="UP000066624">
    <property type="component" value="Chromosome"/>
</dbReference>
<dbReference type="EMBL" id="CP012154">
    <property type="protein sequence ID" value="AKS41827.1"/>
    <property type="molecule type" value="Genomic_DNA"/>
</dbReference>
<reference evidence="1 2" key="1">
    <citation type="submission" date="2015-07" db="EMBL/GenBank/DDBJ databases">
        <authorList>
            <person name="Noorani M."/>
        </authorList>
    </citation>
    <scope>NUCLEOTIDE SEQUENCE [LARGE SCALE GENOMIC DNA]</scope>
    <source>
        <strain evidence="1 2">KCTC 42284</strain>
    </source>
</reference>
<evidence type="ECO:0000313" key="1">
    <source>
        <dbReference type="EMBL" id="AKS41827.1"/>
    </source>
</evidence>
<accession>A0A0K0XW24</accession>
<name>A0A0K0XW24_9GAMM</name>